<keyword evidence="3" id="KW-1003">Cell membrane</keyword>
<evidence type="ECO:0000256" key="6">
    <source>
        <dbReference type="ARBA" id="ARBA00023136"/>
    </source>
</evidence>
<evidence type="ECO:0000256" key="3">
    <source>
        <dbReference type="ARBA" id="ARBA00022475"/>
    </source>
</evidence>
<dbReference type="GO" id="GO:0005886">
    <property type="term" value="C:plasma membrane"/>
    <property type="evidence" value="ECO:0007669"/>
    <property type="project" value="UniProtKB-SubCell"/>
</dbReference>
<dbReference type="PANTHER" id="PTHR43227">
    <property type="entry name" value="BLL4140 PROTEIN"/>
    <property type="match status" value="1"/>
</dbReference>
<feature type="transmembrane region" description="Helical" evidence="7">
    <location>
        <begin position="165"/>
        <end position="184"/>
    </location>
</feature>
<comment type="similarity">
    <text evidence="7">Belongs to the binding-protein-dependent transport system permease family.</text>
</comment>
<protein>
    <submittedName>
        <fullName evidence="9">Putative aldouronate transport system permease protein</fullName>
    </submittedName>
</protein>
<feature type="transmembrane region" description="Helical" evidence="7">
    <location>
        <begin position="40"/>
        <end position="66"/>
    </location>
</feature>
<proteinExistence type="inferred from homology"/>
<evidence type="ECO:0000256" key="5">
    <source>
        <dbReference type="ARBA" id="ARBA00022989"/>
    </source>
</evidence>
<name>A0A1D3TV32_9FIRM</name>
<dbReference type="SUPFAM" id="SSF161098">
    <property type="entry name" value="MetI-like"/>
    <property type="match status" value="1"/>
</dbReference>
<reference evidence="9 10" key="1">
    <citation type="submission" date="2016-09" db="EMBL/GenBank/DDBJ databases">
        <authorList>
            <person name="Capua I."/>
            <person name="De Benedictis P."/>
            <person name="Joannis T."/>
            <person name="Lombin L.H."/>
            <person name="Cattoli G."/>
        </authorList>
    </citation>
    <scope>NUCLEOTIDE SEQUENCE [LARGE SCALE GENOMIC DNA]</scope>
    <source>
        <strain evidence="9 10">GluBS11</strain>
    </source>
</reference>
<dbReference type="Pfam" id="PF00528">
    <property type="entry name" value="BPD_transp_1"/>
    <property type="match status" value="1"/>
</dbReference>
<dbReference type="InterPro" id="IPR050809">
    <property type="entry name" value="UgpAE/MalFG_permease"/>
</dbReference>
<feature type="transmembrane region" description="Helical" evidence="7">
    <location>
        <begin position="135"/>
        <end position="159"/>
    </location>
</feature>
<dbReference type="InterPro" id="IPR035906">
    <property type="entry name" value="MetI-like_sf"/>
</dbReference>
<dbReference type="CDD" id="cd06261">
    <property type="entry name" value="TM_PBP2"/>
    <property type="match status" value="1"/>
</dbReference>
<evidence type="ECO:0000259" key="8">
    <source>
        <dbReference type="PROSITE" id="PS50928"/>
    </source>
</evidence>
<dbReference type="EMBL" id="FMKA01000015">
    <property type="protein sequence ID" value="SCP97989.1"/>
    <property type="molecule type" value="Genomic_DNA"/>
</dbReference>
<evidence type="ECO:0000256" key="2">
    <source>
        <dbReference type="ARBA" id="ARBA00022448"/>
    </source>
</evidence>
<dbReference type="InterPro" id="IPR000515">
    <property type="entry name" value="MetI-like"/>
</dbReference>
<accession>A0A1D3TV32</accession>
<gene>
    <name evidence="9" type="ORF">SAMN05421730_101562</name>
</gene>
<feature type="transmembrane region" description="Helical" evidence="7">
    <location>
        <begin position="240"/>
        <end position="261"/>
    </location>
</feature>
<dbReference type="PROSITE" id="PS50928">
    <property type="entry name" value="ABC_TM1"/>
    <property type="match status" value="1"/>
</dbReference>
<evidence type="ECO:0000256" key="7">
    <source>
        <dbReference type="RuleBase" id="RU363032"/>
    </source>
</evidence>
<evidence type="ECO:0000256" key="1">
    <source>
        <dbReference type="ARBA" id="ARBA00004651"/>
    </source>
</evidence>
<dbReference type="GO" id="GO:0055085">
    <property type="term" value="P:transmembrane transport"/>
    <property type="evidence" value="ECO:0007669"/>
    <property type="project" value="InterPro"/>
</dbReference>
<organism evidence="9 10">
    <name type="scientific">Anaerobium acetethylicum</name>
    <dbReference type="NCBI Taxonomy" id="1619234"/>
    <lineage>
        <taxon>Bacteria</taxon>
        <taxon>Bacillati</taxon>
        <taxon>Bacillota</taxon>
        <taxon>Clostridia</taxon>
        <taxon>Lachnospirales</taxon>
        <taxon>Lachnospiraceae</taxon>
        <taxon>Anaerobium</taxon>
    </lineage>
</organism>
<evidence type="ECO:0000256" key="4">
    <source>
        <dbReference type="ARBA" id="ARBA00022692"/>
    </source>
</evidence>
<dbReference type="AlphaFoldDB" id="A0A1D3TV32"/>
<feature type="transmembrane region" description="Helical" evidence="7">
    <location>
        <begin position="103"/>
        <end position="123"/>
    </location>
</feature>
<dbReference type="STRING" id="1619234.SAMN05421730_101562"/>
<evidence type="ECO:0000313" key="10">
    <source>
        <dbReference type="Proteomes" id="UP000199315"/>
    </source>
</evidence>
<feature type="transmembrane region" description="Helical" evidence="7">
    <location>
        <begin position="298"/>
        <end position="318"/>
    </location>
</feature>
<evidence type="ECO:0000313" key="9">
    <source>
        <dbReference type="EMBL" id="SCP97989.1"/>
    </source>
</evidence>
<dbReference type="Proteomes" id="UP000199315">
    <property type="component" value="Unassembled WGS sequence"/>
</dbReference>
<keyword evidence="2 7" id="KW-0813">Transport</keyword>
<keyword evidence="5 7" id="KW-1133">Transmembrane helix</keyword>
<comment type="subcellular location">
    <subcellularLocation>
        <location evidence="1 7">Cell membrane</location>
        <topology evidence="1 7">Multi-pass membrane protein</topology>
    </subcellularLocation>
</comment>
<dbReference type="PANTHER" id="PTHR43227:SF11">
    <property type="entry name" value="BLL4140 PROTEIN"/>
    <property type="match status" value="1"/>
</dbReference>
<sequence>MKNIQAATIQNSTLCDMKKIQTATIQSSAWRKGIKKSMPLYLLLLPSAILLFCFAYIPMYGILMAFKDYSPTLGIMDSPWVGLKHFRQFFASYQFGITLKNTLVLSLYGIVVGFPLPIALALMCNQIRNLAFKKVFQVVTYLPHFISTMVMCGLILIFLSPSTGLLANFFGLFGVEIPNFMASVTSFKHVYVWSDIWQHLGWDSIIYLAALSAIDPTYYEAATIDGASTMQKIKYIDLPLIMSTALVLLILRSGSILGIGFEKVFLLQNTQNALGSEIISTYVYKIGMKSFQYSLSTAVGLFNTVVNLAVLLSVNWIAKKTTDTSLL</sequence>
<dbReference type="RefSeq" id="WP_242875553.1">
    <property type="nucleotide sequence ID" value="NZ_FMKA01000015.1"/>
</dbReference>
<feature type="domain" description="ABC transmembrane type-1" evidence="8">
    <location>
        <begin position="99"/>
        <end position="314"/>
    </location>
</feature>
<keyword evidence="6 7" id="KW-0472">Membrane</keyword>
<dbReference type="Gene3D" id="1.10.3720.10">
    <property type="entry name" value="MetI-like"/>
    <property type="match status" value="1"/>
</dbReference>
<keyword evidence="4 7" id="KW-0812">Transmembrane</keyword>
<keyword evidence="10" id="KW-1185">Reference proteome</keyword>